<evidence type="ECO:0000313" key="6">
    <source>
        <dbReference type="EMBL" id="ATI43008.1"/>
    </source>
</evidence>
<evidence type="ECO:0000259" key="5">
    <source>
        <dbReference type="Pfam" id="PF00496"/>
    </source>
</evidence>
<evidence type="ECO:0000256" key="2">
    <source>
        <dbReference type="ARBA" id="ARBA00005695"/>
    </source>
</evidence>
<feature type="domain" description="Solute-binding protein family 5" evidence="5">
    <location>
        <begin position="80"/>
        <end position="408"/>
    </location>
</feature>
<dbReference type="AlphaFoldDB" id="A0A291M2J1"/>
<dbReference type="PANTHER" id="PTHR30290:SF38">
    <property type="entry name" value="D,D-DIPEPTIDE-BINDING PERIPLASMIC PROTEIN DDPA-RELATED"/>
    <property type="match status" value="1"/>
</dbReference>
<dbReference type="PANTHER" id="PTHR30290">
    <property type="entry name" value="PERIPLASMIC BINDING COMPONENT OF ABC TRANSPORTER"/>
    <property type="match status" value="1"/>
</dbReference>
<dbReference type="SUPFAM" id="SSF53850">
    <property type="entry name" value="Periplasmic binding protein-like II"/>
    <property type="match status" value="1"/>
</dbReference>
<dbReference type="GO" id="GO:1904680">
    <property type="term" value="F:peptide transmembrane transporter activity"/>
    <property type="evidence" value="ECO:0007669"/>
    <property type="project" value="TreeGrafter"/>
</dbReference>
<feature type="signal peptide" evidence="4">
    <location>
        <begin position="1"/>
        <end position="33"/>
    </location>
</feature>
<dbReference type="InterPro" id="IPR030678">
    <property type="entry name" value="Peptide/Ni-bd"/>
</dbReference>
<evidence type="ECO:0000256" key="1">
    <source>
        <dbReference type="ARBA" id="ARBA00004418"/>
    </source>
</evidence>
<dbReference type="Gene3D" id="3.10.105.10">
    <property type="entry name" value="Dipeptide-binding Protein, Domain 3"/>
    <property type="match status" value="1"/>
</dbReference>
<organism evidence="6 7">
    <name type="scientific">Pacificitalea manganoxidans</name>
    <dbReference type="NCBI Taxonomy" id="1411902"/>
    <lineage>
        <taxon>Bacteria</taxon>
        <taxon>Pseudomonadati</taxon>
        <taxon>Pseudomonadota</taxon>
        <taxon>Alphaproteobacteria</taxon>
        <taxon>Rhodobacterales</taxon>
        <taxon>Paracoccaceae</taxon>
        <taxon>Pacificitalea</taxon>
    </lineage>
</organism>
<name>A0A291M2J1_9RHOB</name>
<evidence type="ECO:0000313" key="7">
    <source>
        <dbReference type="Proteomes" id="UP000219050"/>
    </source>
</evidence>
<comment type="similarity">
    <text evidence="2">Belongs to the bacterial solute-binding protein 5 family.</text>
</comment>
<dbReference type="OrthoDB" id="9803988at2"/>
<feature type="chain" id="PRO_5012380712" evidence="4">
    <location>
        <begin position="34"/>
        <end position="502"/>
    </location>
</feature>
<keyword evidence="3 4" id="KW-0732">Signal</keyword>
<evidence type="ECO:0000256" key="4">
    <source>
        <dbReference type="SAM" id="SignalP"/>
    </source>
</evidence>
<dbReference type="InterPro" id="IPR000914">
    <property type="entry name" value="SBP_5_dom"/>
</dbReference>
<sequence length="502" mass="53873">MRIRFSPPRPATATAAVALAALVGLFGAAPARAQDDAIRLGMVLEPPILDPTASAAAAVDEVVYANLFEGLTRIGPDGAVLPGLASAWEVSADGLTYRFTLREGVTFHDGTGFDAQDVVFSLNRARAEDSLNAQKTLFAGIDSVTAEGPTSVAITLTAPDGNLPFNLAWGDAVIVAPETADTNATAPVGTGPFRFVDRVEGDRVELARYDGYWGAAPALARATFRFVSDPNAAYAAMMAGDLDAFPNFPAPETLAQFEADPRFNVIVGTTEGETLLAMNNQSGPLAEPKVREAIARALNRADIIDGAMFGYGTPIGSHFAPHHPAYVDLTGLTPYDPDAARALLQVAGTGPLTLRLMLPPPTYARRGGEIIAAQLREVGIETEITNLEWAQWLEQVFKGHDYDLTVISHTEPMDIGIYGREDYYFGYDSPEFRRIMTDLAATADPDARAALMGQAQRRIAEDHVNAWLFQLAKTGVADARLDGLWQNAPTQANDLTAVRWTR</sequence>
<dbReference type="CDD" id="cd08494">
    <property type="entry name" value="PBP2_NikA_DppA_OppA_like_6"/>
    <property type="match status" value="1"/>
</dbReference>
<dbReference type="Pfam" id="PF00496">
    <property type="entry name" value="SBP_bac_5"/>
    <property type="match status" value="1"/>
</dbReference>
<gene>
    <name evidence="6" type="ORF">CBW24_14005</name>
</gene>
<dbReference type="EMBL" id="CP021404">
    <property type="protein sequence ID" value="ATI43008.1"/>
    <property type="molecule type" value="Genomic_DNA"/>
</dbReference>
<dbReference type="InterPro" id="IPR039424">
    <property type="entry name" value="SBP_5"/>
</dbReference>
<comment type="subcellular location">
    <subcellularLocation>
        <location evidence="1">Periplasm</location>
    </subcellularLocation>
</comment>
<accession>A0A291M2J1</accession>
<proteinExistence type="inferred from homology"/>
<dbReference type="PIRSF" id="PIRSF002741">
    <property type="entry name" value="MppA"/>
    <property type="match status" value="1"/>
</dbReference>
<dbReference type="Gene3D" id="3.40.190.10">
    <property type="entry name" value="Periplasmic binding protein-like II"/>
    <property type="match status" value="1"/>
</dbReference>
<dbReference type="RefSeq" id="WP_097373924.1">
    <property type="nucleotide sequence ID" value="NZ_CP021404.1"/>
</dbReference>
<keyword evidence="7" id="KW-1185">Reference proteome</keyword>
<evidence type="ECO:0000256" key="3">
    <source>
        <dbReference type="ARBA" id="ARBA00022729"/>
    </source>
</evidence>
<dbReference type="KEGG" id="cmag:CBW24_14005"/>
<dbReference type="GO" id="GO:0030288">
    <property type="term" value="C:outer membrane-bounded periplasmic space"/>
    <property type="evidence" value="ECO:0007669"/>
    <property type="project" value="UniProtKB-ARBA"/>
</dbReference>
<reference evidence="6 7" key="1">
    <citation type="submission" date="2017-05" db="EMBL/GenBank/DDBJ databases">
        <title>Comparative genomic and metabolic analysis of manganese-oxidizing mechanisms in Celeribater manganoxidans DY25T: its adaption to the environment of polymetallic nodule.</title>
        <authorList>
            <person name="Wang X."/>
        </authorList>
    </citation>
    <scope>NUCLEOTIDE SEQUENCE [LARGE SCALE GENOMIC DNA]</scope>
    <source>
        <strain evidence="6 7">DY25</strain>
    </source>
</reference>
<dbReference type="Proteomes" id="UP000219050">
    <property type="component" value="Chromosome"/>
</dbReference>
<dbReference type="GO" id="GO:0015833">
    <property type="term" value="P:peptide transport"/>
    <property type="evidence" value="ECO:0007669"/>
    <property type="project" value="TreeGrafter"/>
</dbReference>
<protein>
    <submittedName>
        <fullName evidence="6">ABC transporter substrate-binding protein</fullName>
    </submittedName>
</protein>
<dbReference type="GO" id="GO:0043190">
    <property type="term" value="C:ATP-binding cassette (ABC) transporter complex"/>
    <property type="evidence" value="ECO:0007669"/>
    <property type="project" value="InterPro"/>
</dbReference>